<dbReference type="InterPro" id="IPR015095">
    <property type="entry name" value="AlkB_hom8_N"/>
</dbReference>
<keyword evidence="1" id="KW-0472">Membrane</keyword>
<evidence type="ECO:0000259" key="2">
    <source>
        <dbReference type="Pfam" id="PF09004"/>
    </source>
</evidence>
<name>A0AAW1E6B0_ZOAVI</name>
<dbReference type="GO" id="GO:0008168">
    <property type="term" value="F:methyltransferase activity"/>
    <property type="evidence" value="ECO:0007669"/>
    <property type="project" value="InterPro"/>
</dbReference>
<evidence type="ECO:0000313" key="3">
    <source>
        <dbReference type="EMBL" id="KAK9517320.1"/>
    </source>
</evidence>
<comment type="caution">
    <text evidence="3">The sequence shown here is derived from an EMBL/GenBank/DDBJ whole genome shotgun (WGS) entry which is preliminary data.</text>
</comment>
<accession>A0AAW1E6B0</accession>
<proteinExistence type="predicted"/>
<dbReference type="GO" id="GO:0016706">
    <property type="term" value="F:2-oxoglutarate-dependent dioxygenase activity"/>
    <property type="evidence" value="ECO:0007669"/>
    <property type="project" value="InterPro"/>
</dbReference>
<reference evidence="3 4" key="1">
    <citation type="journal article" date="2024" name="Genome Biol. Evol.">
        <title>Chromosome-level genome assembly of the viviparous eelpout Zoarces viviparus.</title>
        <authorList>
            <person name="Fuhrmann N."/>
            <person name="Brasseur M.V."/>
            <person name="Bakowski C.E."/>
            <person name="Podsiadlowski L."/>
            <person name="Prost S."/>
            <person name="Krehenwinkel H."/>
            <person name="Mayer C."/>
        </authorList>
    </citation>
    <scope>NUCLEOTIDE SEQUENCE [LARGE SCALE GENOMIC DNA]</scope>
    <source>
        <strain evidence="3">NO-MEL_2022_Ind0_liver</strain>
    </source>
</reference>
<keyword evidence="1" id="KW-0812">Transmembrane</keyword>
<protein>
    <recommendedName>
        <fullName evidence="2">Alkylated DNA repair protein AlkB homologue 8 N-terminal domain-containing protein</fullName>
    </recommendedName>
</protein>
<feature type="transmembrane region" description="Helical" evidence="1">
    <location>
        <begin position="119"/>
        <end position="141"/>
    </location>
</feature>
<evidence type="ECO:0000256" key="1">
    <source>
        <dbReference type="SAM" id="Phobius"/>
    </source>
</evidence>
<feature type="domain" description="Alkylated DNA repair protein AlkB homologue 8 N-terminal" evidence="2">
    <location>
        <begin position="87"/>
        <end position="128"/>
    </location>
</feature>
<dbReference type="Pfam" id="PF09004">
    <property type="entry name" value="ALKBH8_N"/>
    <property type="match status" value="1"/>
</dbReference>
<dbReference type="Proteomes" id="UP001488805">
    <property type="component" value="Unassembled WGS sequence"/>
</dbReference>
<sequence>MMADCDWCWHTLQFSTDSVLSCLLSVGQRASSCCRPSAGVLHEFRGSVPGTKRYRAPPAPITVGDSPVNAVESFRFLGSIISQDLKWELNISSITKKAQQRMYFLRQLKKFNLPKTMLVHFYTAIIESILCSSITVWYAAATAKDKGRLQRIIRSAVRVIGCNLPSLQDLFTLRTLKRARRIVADPSHPGQKLFVPLLSGRRLRSIRTKTSRHMNSFFPSAVGLINRARVPH</sequence>
<evidence type="ECO:0000313" key="4">
    <source>
        <dbReference type="Proteomes" id="UP001488805"/>
    </source>
</evidence>
<keyword evidence="4" id="KW-1185">Reference proteome</keyword>
<dbReference type="AlphaFoldDB" id="A0AAW1E6B0"/>
<gene>
    <name evidence="3" type="ORF">VZT92_025202</name>
</gene>
<dbReference type="EMBL" id="JBCEZU010000575">
    <property type="protein sequence ID" value="KAK9517320.1"/>
    <property type="molecule type" value="Genomic_DNA"/>
</dbReference>
<keyword evidence="1" id="KW-1133">Transmembrane helix</keyword>
<organism evidence="3 4">
    <name type="scientific">Zoarces viviparus</name>
    <name type="common">Viviparous eelpout</name>
    <name type="synonym">Blennius viviparus</name>
    <dbReference type="NCBI Taxonomy" id="48416"/>
    <lineage>
        <taxon>Eukaryota</taxon>
        <taxon>Metazoa</taxon>
        <taxon>Chordata</taxon>
        <taxon>Craniata</taxon>
        <taxon>Vertebrata</taxon>
        <taxon>Euteleostomi</taxon>
        <taxon>Actinopterygii</taxon>
        <taxon>Neopterygii</taxon>
        <taxon>Teleostei</taxon>
        <taxon>Neoteleostei</taxon>
        <taxon>Acanthomorphata</taxon>
        <taxon>Eupercaria</taxon>
        <taxon>Perciformes</taxon>
        <taxon>Cottioidei</taxon>
        <taxon>Zoarcales</taxon>
        <taxon>Zoarcidae</taxon>
        <taxon>Zoarcinae</taxon>
        <taxon>Zoarces</taxon>
    </lineage>
</organism>